<evidence type="ECO:0000256" key="8">
    <source>
        <dbReference type="ARBA" id="ARBA00022806"/>
    </source>
</evidence>
<evidence type="ECO:0000256" key="9">
    <source>
        <dbReference type="ARBA" id="ARBA00022840"/>
    </source>
</evidence>
<gene>
    <name evidence="17" type="ORF">DASB73_001620</name>
</gene>
<accession>A0AAV5RF40</accession>
<evidence type="ECO:0000256" key="1">
    <source>
        <dbReference type="ARBA" id="ARBA00004123"/>
    </source>
</evidence>
<evidence type="ECO:0000256" key="4">
    <source>
        <dbReference type="ARBA" id="ARBA00022454"/>
    </source>
</evidence>
<dbReference type="GO" id="GO:0003690">
    <property type="term" value="F:double-stranded DNA binding"/>
    <property type="evidence" value="ECO:0007669"/>
    <property type="project" value="TreeGrafter"/>
</dbReference>
<dbReference type="InterPro" id="IPR016194">
    <property type="entry name" value="SPOC-like_C_dom_sf"/>
</dbReference>
<sequence length="579" mass="64784">MARDDSTALKQTFRAIADSVRRLAIEGLDHKIVFNIGIIFYNLHRGTQTFLKLKPPTASDVKRLIRLHSNNQFYEENIAPGEANPEYLISALGMAKAEITNLKSSTSVSRTTLILISDSDDPASQNPRILNVAKTVMSDLGDLRVFTTPLLLRRKDIDFSVDKFWNKLNYAPVDTPEGSGIAVQTIYEHDFSSNIDKALKNVSTPVSSRKGMLKFGAMELGIRFYPLCASRAGRIYGTPVASVNEQNNGINALSTEPQRSEYEFLGDTTGKIYDENCVKHGIYVGPKNKLKSEDTVSPLYIESNSKSDESSNNSWKLIIEVQKFIHYTTVIEKDLLFTITTNHSSLIRPTDEIIENSKSAFNILRKSLLKSRLVALVCLHQTNGSSVSGLTYAFDPTDPEGVAPLLEKLNDFGKSGSSLFHHGMVFVPLPFADDIRPIDTLVDDLDIDSKIDANLLSTDERNIDEDFQSIIRKLNMRRYNPNKFPSFRREKFKYILEHIALGLEIETSETADGKQSVCTIPDATLPRYSSIIKHTGAAFNRVARYYNVASIDTVEPPKRARKSKPVDRPKRSFNNSSGL</sequence>
<dbReference type="GO" id="GO:0000781">
    <property type="term" value="C:chromosome, telomeric region"/>
    <property type="evidence" value="ECO:0007669"/>
    <property type="project" value="UniProtKB-SubCell"/>
</dbReference>
<dbReference type="SUPFAM" id="SSF53300">
    <property type="entry name" value="vWA-like"/>
    <property type="match status" value="1"/>
</dbReference>
<keyword evidence="10" id="KW-0779">Telomere</keyword>
<dbReference type="GO" id="GO:0042162">
    <property type="term" value="F:telomeric DNA binding"/>
    <property type="evidence" value="ECO:0007669"/>
    <property type="project" value="TreeGrafter"/>
</dbReference>
<proteinExistence type="predicted"/>
<evidence type="ECO:0000313" key="18">
    <source>
        <dbReference type="Proteomes" id="UP001362899"/>
    </source>
</evidence>
<dbReference type="PANTHER" id="PTHR12604:SF2">
    <property type="entry name" value="X-RAY REPAIR CROSS-COMPLEMENTING PROTEIN 6"/>
    <property type="match status" value="1"/>
</dbReference>
<reference evidence="17 18" key="1">
    <citation type="journal article" date="2023" name="Elife">
        <title>Identification of key yeast species and microbe-microbe interactions impacting larval growth of Drosophila in the wild.</title>
        <authorList>
            <person name="Mure A."/>
            <person name="Sugiura Y."/>
            <person name="Maeda R."/>
            <person name="Honda K."/>
            <person name="Sakurai N."/>
            <person name="Takahashi Y."/>
            <person name="Watada M."/>
            <person name="Katoh T."/>
            <person name="Gotoh A."/>
            <person name="Gotoh Y."/>
            <person name="Taniguchi I."/>
            <person name="Nakamura K."/>
            <person name="Hayashi T."/>
            <person name="Katayama T."/>
            <person name="Uemura T."/>
            <person name="Hattori Y."/>
        </authorList>
    </citation>
    <scope>NUCLEOTIDE SEQUENCE [LARGE SCALE GENOMIC DNA]</scope>
    <source>
        <strain evidence="17 18">SB-73</strain>
    </source>
</reference>
<organism evidence="17 18">
    <name type="scientific">Starmerella bacillaris</name>
    <name type="common">Yeast</name>
    <name type="synonym">Candida zemplinina</name>
    <dbReference type="NCBI Taxonomy" id="1247836"/>
    <lineage>
        <taxon>Eukaryota</taxon>
        <taxon>Fungi</taxon>
        <taxon>Dikarya</taxon>
        <taxon>Ascomycota</taxon>
        <taxon>Saccharomycotina</taxon>
        <taxon>Dipodascomycetes</taxon>
        <taxon>Dipodascales</taxon>
        <taxon>Trichomonascaceae</taxon>
        <taxon>Starmerella</taxon>
    </lineage>
</organism>
<dbReference type="PANTHER" id="PTHR12604">
    <property type="entry name" value="KU AUTOANTIGEN DNA HELICASE"/>
    <property type="match status" value="1"/>
</dbReference>
<evidence type="ECO:0000256" key="5">
    <source>
        <dbReference type="ARBA" id="ARBA00022741"/>
    </source>
</evidence>
<evidence type="ECO:0000256" key="11">
    <source>
        <dbReference type="ARBA" id="ARBA00023125"/>
    </source>
</evidence>
<keyword evidence="5" id="KW-0547">Nucleotide-binding</keyword>
<keyword evidence="13" id="KW-0234">DNA repair</keyword>
<protein>
    <recommendedName>
        <fullName evidence="3">DNA helicase</fullName>
        <ecNumber evidence="3">3.6.4.12</ecNumber>
    </recommendedName>
</protein>
<dbReference type="GO" id="GO:0016787">
    <property type="term" value="F:hydrolase activity"/>
    <property type="evidence" value="ECO:0007669"/>
    <property type="project" value="UniProtKB-KW"/>
</dbReference>
<keyword evidence="4" id="KW-0158">Chromosome</keyword>
<dbReference type="Gene3D" id="2.40.290.10">
    <property type="match status" value="1"/>
</dbReference>
<evidence type="ECO:0000259" key="16">
    <source>
        <dbReference type="Pfam" id="PF02735"/>
    </source>
</evidence>
<keyword evidence="14" id="KW-0539">Nucleus</keyword>
<feature type="domain" description="Ku" evidence="16">
    <location>
        <begin position="257"/>
        <end position="440"/>
    </location>
</feature>
<dbReference type="GO" id="GO:0005524">
    <property type="term" value="F:ATP binding"/>
    <property type="evidence" value="ECO:0007669"/>
    <property type="project" value="UniProtKB-KW"/>
</dbReference>
<comment type="subcellular location">
    <subcellularLocation>
        <location evidence="2">Chromosome</location>
        <location evidence="2">Telomere</location>
    </subcellularLocation>
    <subcellularLocation>
        <location evidence="1">Nucleus</location>
    </subcellularLocation>
</comment>
<dbReference type="SUPFAM" id="SSF100939">
    <property type="entry name" value="SPOC domain-like"/>
    <property type="match status" value="1"/>
</dbReference>
<dbReference type="GO" id="GO:0006303">
    <property type="term" value="P:double-strand break repair via nonhomologous end joining"/>
    <property type="evidence" value="ECO:0007669"/>
    <property type="project" value="InterPro"/>
</dbReference>
<keyword evidence="7" id="KW-0378">Hydrolase</keyword>
<feature type="region of interest" description="Disordered" evidence="15">
    <location>
        <begin position="556"/>
        <end position="579"/>
    </location>
</feature>
<comment type="caution">
    <text evidence="17">The sequence shown here is derived from an EMBL/GenBank/DDBJ whole genome shotgun (WGS) entry which is preliminary data.</text>
</comment>
<evidence type="ECO:0000256" key="13">
    <source>
        <dbReference type="ARBA" id="ARBA00023204"/>
    </source>
</evidence>
<keyword evidence="9" id="KW-0067">ATP-binding</keyword>
<keyword evidence="18" id="KW-1185">Reference proteome</keyword>
<dbReference type="AlphaFoldDB" id="A0AAV5RF40"/>
<dbReference type="GO" id="GO:0043564">
    <property type="term" value="C:Ku70:Ku80 complex"/>
    <property type="evidence" value="ECO:0007669"/>
    <property type="project" value="TreeGrafter"/>
</dbReference>
<keyword evidence="11" id="KW-0238">DNA-binding</keyword>
<dbReference type="GO" id="GO:0000723">
    <property type="term" value="P:telomere maintenance"/>
    <property type="evidence" value="ECO:0007669"/>
    <property type="project" value="TreeGrafter"/>
</dbReference>
<dbReference type="InterPro" id="IPR006164">
    <property type="entry name" value="DNA_bd_Ku70/Ku80"/>
</dbReference>
<evidence type="ECO:0000256" key="7">
    <source>
        <dbReference type="ARBA" id="ARBA00022801"/>
    </source>
</evidence>
<dbReference type="EMBL" id="BTGC01000001">
    <property type="protein sequence ID" value="GMM49204.1"/>
    <property type="molecule type" value="Genomic_DNA"/>
</dbReference>
<dbReference type="Gene3D" id="3.40.50.410">
    <property type="entry name" value="von Willebrand factor, type A domain"/>
    <property type="match status" value="1"/>
</dbReference>
<keyword evidence="8" id="KW-0347">Helicase</keyword>
<dbReference type="InterPro" id="IPR036465">
    <property type="entry name" value="vWFA_dom_sf"/>
</dbReference>
<dbReference type="Proteomes" id="UP001362899">
    <property type="component" value="Unassembled WGS sequence"/>
</dbReference>
<keyword evidence="6" id="KW-0227">DNA damage</keyword>
<dbReference type="EC" id="3.6.4.12" evidence="3"/>
<dbReference type="GO" id="GO:0006310">
    <property type="term" value="P:DNA recombination"/>
    <property type="evidence" value="ECO:0007669"/>
    <property type="project" value="UniProtKB-KW"/>
</dbReference>
<evidence type="ECO:0000256" key="3">
    <source>
        <dbReference type="ARBA" id="ARBA00012551"/>
    </source>
</evidence>
<evidence type="ECO:0000256" key="2">
    <source>
        <dbReference type="ARBA" id="ARBA00004574"/>
    </source>
</evidence>
<evidence type="ECO:0000256" key="15">
    <source>
        <dbReference type="SAM" id="MobiDB-lite"/>
    </source>
</evidence>
<name>A0AAV5RF40_STABA</name>
<keyword evidence="12" id="KW-0233">DNA recombination</keyword>
<dbReference type="Pfam" id="PF02735">
    <property type="entry name" value="Ku"/>
    <property type="match status" value="1"/>
</dbReference>
<evidence type="ECO:0000256" key="6">
    <source>
        <dbReference type="ARBA" id="ARBA00022763"/>
    </source>
</evidence>
<evidence type="ECO:0000256" key="12">
    <source>
        <dbReference type="ARBA" id="ARBA00023172"/>
    </source>
</evidence>
<evidence type="ECO:0000313" key="17">
    <source>
        <dbReference type="EMBL" id="GMM49204.1"/>
    </source>
</evidence>
<dbReference type="GO" id="GO:0003678">
    <property type="term" value="F:DNA helicase activity"/>
    <property type="evidence" value="ECO:0007669"/>
    <property type="project" value="UniProtKB-EC"/>
</dbReference>
<evidence type="ECO:0000256" key="14">
    <source>
        <dbReference type="ARBA" id="ARBA00023242"/>
    </source>
</evidence>
<evidence type="ECO:0000256" key="10">
    <source>
        <dbReference type="ARBA" id="ARBA00022895"/>
    </source>
</evidence>